<evidence type="ECO:0000313" key="2">
    <source>
        <dbReference type="Proteomes" id="UP000574390"/>
    </source>
</evidence>
<dbReference type="Proteomes" id="UP000574390">
    <property type="component" value="Unassembled WGS sequence"/>
</dbReference>
<accession>A0A7J6Q2A5</accession>
<gene>
    <name evidence="1" type="primary">KLHL13_10</name>
    <name evidence="1" type="ORF">FOZ62_020031</name>
</gene>
<proteinExistence type="predicted"/>
<protein>
    <submittedName>
        <fullName evidence="1">Kelch-like</fullName>
    </submittedName>
</protein>
<feature type="non-terminal residue" evidence="1">
    <location>
        <position position="107"/>
    </location>
</feature>
<dbReference type="EMBL" id="JABANM010032604">
    <property type="protein sequence ID" value="KAF4702649.1"/>
    <property type="molecule type" value="Genomic_DNA"/>
</dbReference>
<sequence>SRSCFGVFGGNVVINRELIEVSTTEVVPLDSQYFVPLQEAATPGRVSMLTSTRVIPEMPQARSPCKAVTVGPTVKAYDTALVFDSSKWDWVDDDERTTIFTRHTCAA</sequence>
<organism evidence="1 2">
    <name type="scientific">Perkinsus olseni</name>
    <name type="common">Perkinsus atlanticus</name>
    <dbReference type="NCBI Taxonomy" id="32597"/>
    <lineage>
        <taxon>Eukaryota</taxon>
        <taxon>Sar</taxon>
        <taxon>Alveolata</taxon>
        <taxon>Perkinsozoa</taxon>
        <taxon>Perkinsea</taxon>
        <taxon>Perkinsida</taxon>
        <taxon>Perkinsidae</taxon>
        <taxon>Perkinsus</taxon>
    </lineage>
</organism>
<reference evidence="1 2" key="1">
    <citation type="submission" date="2020-04" db="EMBL/GenBank/DDBJ databases">
        <title>Perkinsus olseni comparative genomics.</title>
        <authorList>
            <person name="Bogema D.R."/>
        </authorList>
    </citation>
    <scope>NUCLEOTIDE SEQUENCE [LARGE SCALE GENOMIC DNA]</scope>
    <source>
        <strain evidence="1">ATCC PRA-205</strain>
    </source>
</reference>
<evidence type="ECO:0000313" key="1">
    <source>
        <dbReference type="EMBL" id="KAF4702649.1"/>
    </source>
</evidence>
<feature type="non-terminal residue" evidence="1">
    <location>
        <position position="1"/>
    </location>
</feature>
<dbReference type="AlphaFoldDB" id="A0A7J6Q2A5"/>
<name>A0A7J6Q2A5_PEROL</name>
<comment type="caution">
    <text evidence="1">The sequence shown here is derived from an EMBL/GenBank/DDBJ whole genome shotgun (WGS) entry which is preliminary data.</text>
</comment>